<evidence type="ECO:0000313" key="2">
    <source>
        <dbReference type="Proteomes" id="UP000305675"/>
    </source>
</evidence>
<reference evidence="1 2" key="1">
    <citation type="submission" date="2019-04" db="EMBL/GenBank/DDBJ databases">
        <authorList>
            <person name="Hwang J.C."/>
        </authorList>
    </citation>
    <scope>NUCLEOTIDE SEQUENCE [LARGE SCALE GENOMIC DNA]</scope>
    <source>
        <strain evidence="1 2">IMCC35002</strain>
    </source>
</reference>
<sequence length="138" mass="16005">MQQMYRINNQYRFGLKKPKLKDKVDMNFHNKVKFIRDKSFIHQDSKEISNPMDKRTAMDWTLRVSSKQGSSTTCESYRFGDGGWFVEVNGLRTQSSIDIQVTGFSDFCNKAIEQLNVRRKRASGYFQSLSEAMGVIKA</sequence>
<dbReference type="EMBL" id="SWCJ01000001">
    <property type="protein sequence ID" value="TKB58523.1"/>
    <property type="molecule type" value="Genomic_DNA"/>
</dbReference>
<dbReference type="OrthoDB" id="7062622at2"/>
<evidence type="ECO:0000313" key="1">
    <source>
        <dbReference type="EMBL" id="TKB58523.1"/>
    </source>
</evidence>
<protein>
    <submittedName>
        <fullName evidence="1">Uncharacterized protein</fullName>
    </submittedName>
</protein>
<name>A0A4U1BSB3_9GAMM</name>
<dbReference type="RefSeq" id="WP_136861671.1">
    <property type="nucleotide sequence ID" value="NZ_SWCJ01000001.1"/>
</dbReference>
<proteinExistence type="predicted"/>
<organism evidence="1 2">
    <name type="scientific">Ferrimonas aestuarii</name>
    <dbReference type="NCBI Taxonomy" id="2569539"/>
    <lineage>
        <taxon>Bacteria</taxon>
        <taxon>Pseudomonadati</taxon>
        <taxon>Pseudomonadota</taxon>
        <taxon>Gammaproteobacteria</taxon>
        <taxon>Alteromonadales</taxon>
        <taxon>Ferrimonadaceae</taxon>
        <taxon>Ferrimonas</taxon>
    </lineage>
</organism>
<dbReference type="AlphaFoldDB" id="A0A4U1BSB3"/>
<keyword evidence="2" id="KW-1185">Reference proteome</keyword>
<accession>A0A4U1BSB3</accession>
<gene>
    <name evidence="1" type="ORF">FCL42_01895</name>
</gene>
<dbReference type="Proteomes" id="UP000305675">
    <property type="component" value="Unassembled WGS sequence"/>
</dbReference>
<comment type="caution">
    <text evidence="1">The sequence shown here is derived from an EMBL/GenBank/DDBJ whole genome shotgun (WGS) entry which is preliminary data.</text>
</comment>